<name>A0A9J5WY06_SOLCO</name>
<feature type="region of interest" description="Disordered" evidence="1">
    <location>
        <begin position="1"/>
        <end position="66"/>
    </location>
</feature>
<evidence type="ECO:0000256" key="1">
    <source>
        <dbReference type="SAM" id="MobiDB-lite"/>
    </source>
</evidence>
<evidence type="ECO:0000313" key="3">
    <source>
        <dbReference type="Proteomes" id="UP000824120"/>
    </source>
</evidence>
<dbReference type="AlphaFoldDB" id="A0A9J5WY06"/>
<proteinExistence type="predicted"/>
<dbReference type="OrthoDB" id="1322922at2759"/>
<accession>A0A9J5WY06</accession>
<comment type="caution">
    <text evidence="2">The sequence shown here is derived from an EMBL/GenBank/DDBJ whole genome shotgun (WGS) entry which is preliminary data.</text>
</comment>
<feature type="compositionally biased region" description="Acidic residues" evidence="1">
    <location>
        <begin position="33"/>
        <end position="43"/>
    </location>
</feature>
<protein>
    <submittedName>
        <fullName evidence="2">Uncharacterized protein</fullName>
    </submittedName>
</protein>
<keyword evidence="3" id="KW-1185">Reference proteome</keyword>
<feature type="compositionally biased region" description="Basic and acidic residues" evidence="1">
    <location>
        <begin position="44"/>
        <end position="54"/>
    </location>
</feature>
<organism evidence="2 3">
    <name type="scientific">Solanum commersonii</name>
    <name type="common">Commerson's wild potato</name>
    <name type="synonym">Commerson's nightshade</name>
    <dbReference type="NCBI Taxonomy" id="4109"/>
    <lineage>
        <taxon>Eukaryota</taxon>
        <taxon>Viridiplantae</taxon>
        <taxon>Streptophyta</taxon>
        <taxon>Embryophyta</taxon>
        <taxon>Tracheophyta</taxon>
        <taxon>Spermatophyta</taxon>
        <taxon>Magnoliopsida</taxon>
        <taxon>eudicotyledons</taxon>
        <taxon>Gunneridae</taxon>
        <taxon>Pentapetalae</taxon>
        <taxon>asterids</taxon>
        <taxon>lamiids</taxon>
        <taxon>Solanales</taxon>
        <taxon>Solanaceae</taxon>
        <taxon>Solanoideae</taxon>
        <taxon>Solaneae</taxon>
        <taxon>Solanum</taxon>
    </lineage>
</organism>
<dbReference type="Proteomes" id="UP000824120">
    <property type="component" value="Chromosome 10"/>
</dbReference>
<gene>
    <name evidence="2" type="ORF">H5410_050465</name>
</gene>
<sequence length="120" mass="13177">MKKTVVEEPKSNLDSDTMVEIDNYEDSSAQASDDVESSEENTDSGDKESSRDTLDTGDEDYDPLSFPICGREIFGVTGLTSPIENKEDEILGDNNSNQPSVDEDYTPLTLDENCVAIDID</sequence>
<dbReference type="EMBL" id="JACXVP010000010">
    <property type="protein sequence ID" value="KAG5579838.1"/>
    <property type="molecule type" value="Genomic_DNA"/>
</dbReference>
<reference evidence="2 3" key="1">
    <citation type="submission" date="2020-09" db="EMBL/GenBank/DDBJ databases">
        <title>De no assembly of potato wild relative species, Solanum commersonii.</title>
        <authorList>
            <person name="Cho K."/>
        </authorList>
    </citation>
    <scope>NUCLEOTIDE SEQUENCE [LARGE SCALE GENOMIC DNA]</scope>
    <source>
        <strain evidence="2">LZ3.2</strain>
        <tissue evidence="2">Leaf</tissue>
    </source>
</reference>
<feature type="compositionally biased region" description="Basic and acidic residues" evidence="1">
    <location>
        <begin position="1"/>
        <end position="13"/>
    </location>
</feature>
<evidence type="ECO:0000313" key="2">
    <source>
        <dbReference type="EMBL" id="KAG5579838.1"/>
    </source>
</evidence>